<proteinExistence type="predicted"/>
<gene>
    <name evidence="1" type="ORF">LTSESEN_5656</name>
</gene>
<evidence type="ECO:0000313" key="1">
    <source>
        <dbReference type="EMBL" id="EHC80646.1"/>
    </source>
</evidence>
<accession>G5R7F1</accession>
<dbReference type="Proteomes" id="UP000005065">
    <property type="component" value="Unassembled WGS sequence"/>
</dbReference>
<evidence type="ECO:0000313" key="2">
    <source>
        <dbReference type="Proteomes" id="UP000005065"/>
    </source>
</evidence>
<protein>
    <submittedName>
        <fullName evidence="1">Uncharacterized protein</fullName>
    </submittedName>
</protein>
<name>G5R7F1_SALSE</name>
<sequence>MSKIILYGVRFLVRSKNGNSGFLTELAEIKGLDTSSSA</sequence>
<dbReference type="AlphaFoldDB" id="G5R7F1"/>
<dbReference type="BioCyc" id="SENT913082:G120J-4268-MONOMER"/>
<reference evidence="1 2" key="1">
    <citation type="journal article" date="2011" name="BMC Genomics">
        <title>Genome sequencing reveals diversification of virulence factor content and possible host adaptation in distinct subpopulations of Salmonella enterica.</title>
        <authorList>
            <person name="den Bakker H.C."/>
            <person name="Moreno Switt A.I."/>
            <person name="Govoni G."/>
            <person name="Cummings C.A."/>
            <person name="Ranieri M.L."/>
            <person name="Degoricija L."/>
            <person name="Hoelzer K."/>
            <person name="Rodriguez-Rivera L.D."/>
            <person name="Brown S."/>
            <person name="Bolchacova E."/>
            <person name="Furtado M.R."/>
            <person name="Wiedmann M."/>
        </authorList>
    </citation>
    <scope>NUCLEOTIDE SEQUENCE [LARGE SCALE GENOMIC DNA]</scope>
    <source>
        <strain evidence="1 2">A4-543</strain>
    </source>
</reference>
<dbReference type="EMBL" id="AFCU01001798">
    <property type="protein sequence ID" value="EHC80646.1"/>
    <property type="molecule type" value="Genomic_DNA"/>
</dbReference>
<comment type="caution">
    <text evidence="1">The sequence shown here is derived from an EMBL/GenBank/DDBJ whole genome shotgun (WGS) entry which is preliminary data.</text>
</comment>
<organism evidence="1 2">
    <name type="scientific">Salmonella enterica subsp. enterica serovar Senftenberg str. A4-543</name>
    <dbReference type="NCBI Taxonomy" id="913082"/>
    <lineage>
        <taxon>Bacteria</taxon>
        <taxon>Pseudomonadati</taxon>
        <taxon>Pseudomonadota</taxon>
        <taxon>Gammaproteobacteria</taxon>
        <taxon>Enterobacterales</taxon>
        <taxon>Enterobacteriaceae</taxon>
        <taxon>Salmonella</taxon>
    </lineage>
</organism>